<dbReference type="EMBL" id="JBJKFK010000391">
    <property type="protein sequence ID" value="KAL3317390.1"/>
    <property type="molecule type" value="Genomic_DNA"/>
</dbReference>
<evidence type="ECO:0000313" key="1">
    <source>
        <dbReference type="EMBL" id="KAL3317390.1"/>
    </source>
</evidence>
<dbReference type="AlphaFoldDB" id="A0ABD2QD17"/>
<organism evidence="1 2">
    <name type="scientific">Cichlidogyrus casuarinus</name>
    <dbReference type="NCBI Taxonomy" id="1844966"/>
    <lineage>
        <taxon>Eukaryota</taxon>
        <taxon>Metazoa</taxon>
        <taxon>Spiralia</taxon>
        <taxon>Lophotrochozoa</taxon>
        <taxon>Platyhelminthes</taxon>
        <taxon>Monogenea</taxon>
        <taxon>Monopisthocotylea</taxon>
        <taxon>Dactylogyridea</taxon>
        <taxon>Ancyrocephalidae</taxon>
        <taxon>Cichlidogyrus</taxon>
    </lineage>
</organism>
<name>A0ABD2QD17_9PLAT</name>
<proteinExistence type="predicted"/>
<reference evidence="1 2" key="1">
    <citation type="submission" date="2024-11" db="EMBL/GenBank/DDBJ databases">
        <title>Adaptive evolution of stress response genes in parasites aligns with host niche diversity.</title>
        <authorList>
            <person name="Hahn C."/>
            <person name="Resl P."/>
        </authorList>
    </citation>
    <scope>NUCLEOTIDE SEQUENCE [LARGE SCALE GENOMIC DNA]</scope>
    <source>
        <strain evidence="1">EGGRZ-B1_66</strain>
        <tissue evidence="1">Body</tissue>
    </source>
</reference>
<gene>
    <name evidence="1" type="ORF">Ciccas_003960</name>
</gene>
<keyword evidence="2" id="KW-1185">Reference proteome</keyword>
<sequence>MLINSVKDPVYRRHKEELNAADRPARHPALRDLLPVRVARVAAPPMQIHTRKESNYDCCKFRTEIELKEIRIMPFGCRIESKLYPESLSAVTNPARFEIILYYFDPNNKNTLQKFVK</sequence>
<dbReference type="Proteomes" id="UP001626550">
    <property type="component" value="Unassembled WGS sequence"/>
</dbReference>
<protein>
    <submittedName>
        <fullName evidence="1">Uncharacterized protein</fullName>
    </submittedName>
</protein>
<comment type="caution">
    <text evidence="1">The sequence shown here is derived from an EMBL/GenBank/DDBJ whole genome shotgun (WGS) entry which is preliminary data.</text>
</comment>
<evidence type="ECO:0000313" key="2">
    <source>
        <dbReference type="Proteomes" id="UP001626550"/>
    </source>
</evidence>
<accession>A0ABD2QD17</accession>